<keyword evidence="3" id="KW-1185">Reference proteome</keyword>
<organism evidence="2 3">
    <name type="scientific">Sedimentitalea nanhaiensis</name>
    <dbReference type="NCBI Taxonomy" id="999627"/>
    <lineage>
        <taxon>Bacteria</taxon>
        <taxon>Pseudomonadati</taxon>
        <taxon>Pseudomonadota</taxon>
        <taxon>Alphaproteobacteria</taxon>
        <taxon>Rhodobacterales</taxon>
        <taxon>Paracoccaceae</taxon>
        <taxon>Sedimentitalea</taxon>
    </lineage>
</organism>
<dbReference type="OrthoDB" id="9812467at2"/>
<sequence>MNTTFGIDHPLIAVHDISALRDRLIAVGFNMTPMGKHPWGTSTSLAMFQGCLLEIMGIYDDTLIDEVPAGDFRFGRHVYENLQKREGIALTALHSTNSVADAELAEKAGFPISGHLEFGREVTLPDGSTGRTKTTLALLPDTTCPRLSFFLCQQHRPELIYVPSWLEHPNSVHGYAGVSILARDKDMGTLTAKYSGLYGAPHPCVGGVVFDTGNGKMRILTPAAIEARNGPLPTAVLTEDEPSIVALDLAYSDAQKLEACLQNSDVKYVRHGREFRLSNPRLFGNTFLNFVPN</sequence>
<evidence type="ECO:0000313" key="2">
    <source>
        <dbReference type="EMBL" id="SFT32810.1"/>
    </source>
</evidence>
<dbReference type="EMBL" id="FPAW01000001">
    <property type="protein sequence ID" value="SFT32810.1"/>
    <property type="molecule type" value="Genomic_DNA"/>
</dbReference>
<dbReference type="Gene3D" id="3.10.180.10">
    <property type="entry name" value="2,3-Dihydroxybiphenyl 1,2-Dioxygenase, domain 1"/>
    <property type="match status" value="1"/>
</dbReference>
<dbReference type="InterPro" id="IPR029068">
    <property type="entry name" value="Glyas_Bleomycin-R_OHBP_Dase"/>
</dbReference>
<feature type="domain" description="Glyoxalase-like" evidence="1">
    <location>
        <begin position="7"/>
        <end position="186"/>
    </location>
</feature>
<evidence type="ECO:0000313" key="3">
    <source>
        <dbReference type="Proteomes" id="UP000182466"/>
    </source>
</evidence>
<accession>A0A1I6X3K7</accession>
<dbReference type="Proteomes" id="UP000182466">
    <property type="component" value="Unassembled WGS sequence"/>
</dbReference>
<proteinExistence type="predicted"/>
<dbReference type="STRING" id="999627.SAMN05216236_10122"/>
<evidence type="ECO:0000259" key="1">
    <source>
        <dbReference type="Pfam" id="PF13468"/>
    </source>
</evidence>
<dbReference type="RefSeq" id="WP_051372452.1">
    <property type="nucleotide sequence ID" value="NZ_FPAW01000001.1"/>
</dbReference>
<dbReference type="InterPro" id="IPR025870">
    <property type="entry name" value="Glyoxalase-like_dom"/>
</dbReference>
<reference evidence="2 3" key="1">
    <citation type="submission" date="2016-10" db="EMBL/GenBank/DDBJ databases">
        <authorList>
            <person name="de Groot N.N."/>
        </authorList>
    </citation>
    <scope>NUCLEOTIDE SEQUENCE [LARGE SCALE GENOMIC DNA]</scope>
    <source>
        <strain evidence="2 3">CGMCC 1.10959</strain>
    </source>
</reference>
<dbReference type="eggNOG" id="COG0346">
    <property type="taxonomic scope" value="Bacteria"/>
</dbReference>
<dbReference type="AlphaFoldDB" id="A0A1I6X3K7"/>
<dbReference type="Pfam" id="PF13468">
    <property type="entry name" value="Glyoxalase_3"/>
    <property type="match status" value="1"/>
</dbReference>
<gene>
    <name evidence="2" type="ORF">SAMN05216236_10122</name>
</gene>
<name>A0A1I6X3K7_9RHOB</name>
<protein>
    <submittedName>
        <fullName evidence="2">Glyoxalase-like domain-containing protein</fullName>
    </submittedName>
</protein>